<evidence type="ECO:0000256" key="6">
    <source>
        <dbReference type="SAM" id="Phobius"/>
    </source>
</evidence>
<keyword evidence="9" id="KW-1185">Reference proteome</keyword>
<dbReference type="Pfam" id="PF05154">
    <property type="entry name" value="TM2"/>
    <property type="match status" value="1"/>
</dbReference>
<evidence type="ECO:0000256" key="2">
    <source>
        <dbReference type="ARBA" id="ARBA00022692"/>
    </source>
</evidence>
<feature type="transmembrane region" description="Helical" evidence="6">
    <location>
        <begin position="137"/>
        <end position="161"/>
    </location>
</feature>
<dbReference type="PANTHER" id="PTHR21016">
    <property type="entry name" value="BETA-AMYLOID BINDING PROTEIN-RELATED"/>
    <property type="match status" value="1"/>
</dbReference>
<dbReference type="EMBL" id="JANFZH010000003">
    <property type="protein sequence ID" value="MCQ4838665.1"/>
    <property type="molecule type" value="Genomic_DNA"/>
</dbReference>
<evidence type="ECO:0000313" key="8">
    <source>
        <dbReference type="EMBL" id="MCQ4838665.1"/>
    </source>
</evidence>
<feature type="region of interest" description="Disordered" evidence="5">
    <location>
        <begin position="1"/>
        <end position="24"/>
    </location>
</feature>
<evidence type="ECO:0000259" key="7">
    <source>
        <dbReference type="Pfam" id="PF05154"/>
    </source>
</evidence>
<dbReference type="InterPro" id="IPR050932">
    <property type="entry name" value="TM2D1-3-like"/>
</dbReference>
<feature type="domain" description="TM2" evidence="7">
    <location>
        <begin position="110"/>
        <end position="157"/>
    </location>
</feature>
<dbReference type="RefSeq" id="WP_256191492.1">
    <property type="nucleotide sequence ID" value="NZ_JANFZH010000003.1"/>
</dbReference>
<accession>A0ABT1RWE3</accession>
<dbReference type="InterPro" id="IPR007829">
    <property type="entry name" value="TM2"/>
</dbReference>
<protein>
    <submittedName>
        <fullName evidence="8">TM2 domain-containing protein</fullName>
    </submittedName>
</protein>
<gene>
    <name evidence="8" type="ORF">NE695_01905</name>
</gene>
<comment type="subcellular location">
    <subcellularLocation>
        <location evidence="1">Membrane</location>
        <topology evidence="1">Multi-pass membrane protein</topology>
    </subcellularLocation>
</comment>
<keyword evidence="2 6" id="KW-0812">Transmembrane</keyword>
<dbReference type="PANTHER" id="PTHR21016:SF25">
    <property type="entry name" value="TM2 DOMAIN-CONTAINING PROTEIN DDB_G0277895-RELATED"/>
    <property type="match status" value="1"/>
</dbReference>
<evidence type="ECO:0000313" key="9">
    <source>
        <dbReference type="Proteomes" id="UP001524473"/>
    </source>
</evidence>
<evidence type="ECO:0000256" key="1">
    <source>
        <dbReference type="ARBA" id="ARBA00004141"/>
    </source>
</evidence>
<reference evidence="8 9" key="1">
    <citation type="submission" date="2022-06" db="EMBL/GenBank/DDBJ databases">
        <title>Isolation of gut microbiota from human fecal samples.</title>
        <authorList>
            <person name="Pamer E.G."/>
            <person name="Barat B."/>
            <person name="Waligurski E."/>
            <person name="Medina S."/>
            <person name="Paddock L."/>
            <person name="Mostad J."/>
        </authorList>
    </citation>
    <scope>NUCLEOTIDE SEQUENCE [LARGE SCALE GENOMIC DNA]</scope>
    <source>
        <strain evidence="8 9">DFI.9.73</strain>
    </source>
</reference>
<name>A0ABT1RWE3_9FIRM</name>
<feature type="non-terminal residue" evidence="8">
    <location>
        <position position="1"/>
    </location>
</feature>
<dbReference type="Proteomes" id="UP001524473">
    <property type="component" value="Unassembled WGS sequence"/>
</dbReference>
<organism evidence="8 9">
    <name type="scientific">Neglectibacter timonensis</name>
    <dbReference type="NCBI Taxonomy" id="1776382"/>
    <lineage>
        <taxon>Bacteria</taxon>
        <taxon>Bacillati</taxon>
        <taxon>Bacillota</taxon>
        <taxon>Clostridia</taxon>
        <taxon>Eubacteriales</taxon>
        <taxon>Oscillospiraceae</taxon>
        <taxon>Neglectibacter</taxon>
    </lineage>
</organism>
<evidence type="ECO:0000256" key="5">
    <source>
        <dbReference type="SAM" id="MobiDB-lite"/>
    </source>
</evidence>
<evidence type="ECO:0000256" key="3">
    <source>
        <dbReference type="ARBA" id="ARBA00022989"/>
    </source>
</evidence>
<evidence type="ECO:0000256" key="4">
    <source>
        <dbReference type="ARBA" id="ARBA00023136"/>
    </source>
</evidence>
<sequence>QQGWSQPPMGNRQTGAPQGWAPRLENPEQDWAFQGAPQEQHMPQKFCKFCGGRIPADAVICALCGRQVEELNMGSRNIVINNSNDSVNANVNTSVNTNHRMDAYMASRARSKWVAFLLCFFLGLLGAHKFYEGKTGMGILYIFTAGLFGIGWLIDLIVLLCKPNPYFV</sequence>
<keyword evidence="4 6" id="KW-0472">Membrane</keyword>
<proteinExistence type="predicted"/>
<feature type="transmembrane region" description="Helical" evidence="6">
    <location>
        <begin position="113"/>
        <end position="131"/>
    </location>
</feature>
<comment type="caution">
    <text evidence="8">The sequence shown here is derived from an EMBL/GenBank/DDBJ whole genome shotgun (WGS) entry which is preliminary data.</text>
</comment>
<keyword evidence="3 6" id="KW-1133">Transmembrane helix</keyword>